<gene>
    <name evidence="1" type="ORF">BDQ94DRAFT_163465</name>
</gene>
<dbReference type="Proteomes" id="UP000253729">
    <property type="component" value="Unassembled WGS sequence"/>
</dbReference>
<proteinExistence type="predicted"/>
<evidence type="ECO:0000313" key="2">
    <source>
        <dbReference type="Proteomes" id="UP000253729"/>
    </source>
</evidence>
<dbReference type="AlphaFoldDB" id="A0A3F3PL53"/>
<accession>A0A3F3PL53</accession>
<sequence>MPNGKLSKPASTVLVRSHSPFDSIQVHRQNPDSAIKHGFLSPSDISDRCYSPILLCHTACRQVDGAGNAESRVNPIVGSDHPAAAAPLHHEVPLELSAHDTQGLTSCLHHCIGCYRVADKVSDPAINDRWTILFAWVADCREYSAAHSQTLVVDYRSLIHATLSGLDHAICSTNVDPTTTTADMDALDSVFHFRRDAAGIS</sequence>
<name>A0A3F3PL53_9EURO</name>
<dbReference type="GeneID" id="38138098"/>
<protein>
    <submittedName>
        <fullName evidence="1">Uncharacterized protein</fullName>
    </submittedName>
</protein>
<reference evidence="1 2" key="1">
    <citation type="submission" date="2018-07" db="EMBL/GenBank/DDBJ databases">
        <title>The genomes of Aspergillus section Nigri reveals drivers in fungal speciation.</title>
        <authorList>
            <consortium name="DOE Joint Genome Institute"/>
            <person name="Vesth T.C."/>
            <person name="Nybo J."/>
            <person name="Theobald S."/>
            <person name="Brandl J."/>
            <person name="Frisvad J.C."/>
            <person name="Nielsen K.F."/>
            <person name="Lyhne E.K."/>
            <person name="Kogle M.E."/>
            <person name="Kuo A."/>
            <person name="Riley R."/>
            <person name="Clum A."/>
            <person name="Nolan M."/>
            <person name="Lipzen A."/>
            <person name="Salamov A."/>
            <person name="Henrissat B."/>
            <person name="Wiebenga A."/>
            <person name="De vries R.P."/>
            <person name="Grigoriev I.V."/>
            <person name="Mortensen U.H."/>
            <person name="Andersen M.R."/>
            <person name="Baker S.E."/>
        </authorList>
    </citation>
    <scope>NUCLEOTIDE SEQUENCE [LARGE SCALE GENOMIC DNA]</scope>
    <source>
        <strain evidence="1 2">CBS 139.54b</strain>
    </source>
</reference>
<keyword evidence="2" id="KW-1185">Reference proteome</keyword>
<dbReference type="RefSeq" id="XP_026620682.1">
    <property type="nucleotide sequence ID" value="XM_026769742.1"/>
</dbReference>
<evidence type="ECO:0000313" key="1">
    <source>
        <dbReference type="EMBL" id="RDH27660.1"/>
    </source>
</evidence>
<organism evidence="1 2">
    <name type="scientific">Aspergillus welwitschiae</name>
    <dbReference type="NCBI Taxonomy" id="1341132"/>
    <lineage>
        <taxon>Eukaryota</taxon>
        <taxon>Fungi</taxon>
        <taxon>Dikarya</taxon>
        <taxon>Ascomycota</taxon>
        <taxon>Pezizomycotina</taxon>
        <taxon>Eurotiomycetes</taxon>
        <taxon>Eurotiomycetidae</taxon>
        <taxon>Eurotiales</taxon>
        <taxon>Aspergillaceae</taxon>
        <taxon>Aspergillus</taxon>
        <taxon>Aspergillus subgen. Circumdati</taxon>
    </lineage>
</organism>
<dbReference type="EMBL" id="KZ852086">
    <property type="protein sequence ID" value="RDH27660.1"/>
    <property type="molecule type" value="Genomic_DNA"/>
</dbReference>